<gene>
    <name evidence="2" type="ORF">DI392_03685</name>
</gene>
<feature type="domain" description="DUF3644" evidence="1">
    <location>
        <begin position="99"/>
        <end position="273"/>
    </location>
</feature>
<proteinExistence type="predicted"/>
<evidence type="ECO:0000259" key="1">
    <source>
        <dbReference type="Pfam" id="PF12358"/>
    </source>
</evidence>
<evidence type="ECO:0000313" key="3">
    <source>
        <dbReference type="Proteomes" id="UP000245362"/>
    </source>
</evidence>
<name>A0A2U3BBR0_9VIBR</name>
<dbReference type="EMBL" id="QFWT01000002">
    <property type="protein sequence ID" value="PWI34229.1"/>
    <property type="molecule type" value="Genomic_DNA"/>
</dbReference>
<dbReference type="Pfam" id="PF12358">
    <property type="entry name" value="DUF3644"/>
    <property type="match status" value="1"/>
</dbReference>
<organism evidence="2 3">
    <name type="scientific">Vibrio albus</name>
    <dbReference type="NCBI Taxonomy" id="2200953"/>
    <lineage>
        <taxon>Bacteria</taxon>
        <taxon>Pseudomonadati</taxon>
        <taxon>Pseudomonadota</taxon>
        <taxon>Gammaproteobacteria</taxon>
        <taxon>Vibrionales</taxon>
        <taxon>Vibrionaceae</taxon>
        <taxon>Vibrio</taxon>
    </lineage>
</organism>
<dbReference type="Proteomes" id="UP000245362">
    <property type="component" value="Unassembled WGS sequence"/>
</dbReference>
<accession>A0A2U3BBR0</accession>
<protein>
    <submittedName>
        <fullName evidence="2">DUF3644 domain-containing protein</fullName>
    </submittedName>
</protein>
<dbReference type="AlphaFoldDB" id="A0A2U3BBR0"/>
<keyword evidence="3" id="KW-1185">Reference proteome</keyword>
<dbReference type="RefSeq" id="WP_109318567.1">
    <property type="nucleotide sequence ID" value="NZ_QFWT01000002.1"/>
</dbReference>
<reference evidence="2 3" key="1">
    <citation type="submission" date="2018-05" db="EMBL/GenBank/DDBJ databases">
        <title>Vibrio limimaris sp. nov., isolated from marine sediment.</title>
        <authorList>
            <person name="Li C.-M."/>
        </authorList>
    </citation>
    <scope>NUCLEOTIDE SEQUENCE [LARGE SCALE GENOMIC DNA]</scope>
    <source>
        <strain evidence="2 3">E4404</strain>
    </source>
</reference>
<evidence type="ECO:0000313" key="2">
    <source>
        <dbReference type="EMBL" id="PWI34229.1"/>
    </source>
</evidence>
<dbReference type="InterPro" id="IPR022104">
    <property type="entry name" value="DUF3644"/>
</dbReference>
<dbReference type="OrthoDB" id="1551227at2"/>
<comment type="caution">
    <text evidence="2">The sequence shown here is derived from an EMBL/GenBank/DDBJ whole genome shotgun (WGS) entry which is preliminary data.</text>
</comment>
<sequence>MKISRSLASLHAFLSKKETSGDTFTKEDILLATNWKEATFRTYWNKGQLADFISEASPNVYEASNCNDKSEVEFSKLLSQSKHRRGLGHNCKSKLAKALLSKSKDNMLLALELYNRPSLENRMDAFVMCFCTAWEQFLKAYLIERDGEASVFRKAGKKGLKETISLRECLEKAYPAQSNVRKNIEQVVYLRDQAVHLLMPEVQGIMSRVFQSGVLNFTSKFEEFTEVSFLNSSHAGMISLVGEFKLPPVAVMKSTYGSIADDILDLASTVRHDVEESDNIEFAIPLNVKLVFATDADDGTTVTIAKADEGMEGLKRALVIEKPVDRSKSHPLLRKDAIKEINDKLLERYEVEKLKVHLTSRCKKTGKPVINSNCFESVLAKNKWKNADNKYHYKNANPEYHYYSHALVEEFIKKVMDKEDYLTTAKKWFNSRK</sequence>